<proteinExistence type="predicted"/>
<feature type="region of interest" description="Disordered" evidence="1">
    <location>
        <begin position="23"/>
        <end position="70"/>
    </location>
</feature>
<dbReference type="Proteomes" id="UP000002058">
    <property type="component" value="Unassembled WGS sequence"/>
</dbReference>
<dbReference type="OMA" id="IHHDSSE"/>
<dbReference type="eggNOG" id="ENOG502SBHE">
    <property type="taxonomic scope" value="Eukaryota"/>
</dbReference>
<dbReference type="GO" id="GO:0005741">
    <property type="term" value="C:mitochondrial outer membrane"/>
    <property type="evidence" value="ECO:0007669"/>
    <property type="project" value="TreeGrafter"/>
</dbReference>
<feature type="compositionally biased region" description="Low complexity" evidence="1">
    <location>
        <begin position="37"/>
        <end position="47"/>
    </location>
</feature>
<name>C4JZK6_UNCRE</name>
<dbReference type="VEuPathDB" id="FungiDB:UREG_07607"/>
<dbReference type="RefSeq" id="XP_002582834.1">
    <property type="nucleotide sequence ID" value="XM_002582788.1"/>
</dbReference>
<dbReference type="GO" id="GO:0045040">
    <property type="term" value="P:protein insertion into mitochondrial outer membrane"/>
    <property type="evidence" value="ECO:0007669"/>
    <property type="project" value="InterPro"/>
</dbReference>
<dbReference type="AlphaFoldDB" id="C4JZK6"/>
<dbReference type="OrthoDB" id="5555533at2759"/>
<evidence type="ECO:0000256" key="1">
    <source>
        <dbReference type="SAM" id="MobiDB-lite"/>
    </source>
</evidence>
<gene>
    <name evidence="2" type="ORF">UREG_07607</name>
</gene>
<reference evidence="3" key="1">
    <citation type="journal article" date="2009" name="Genome Res.">
        <title>Comparative genomic analyses of the human fungal pathogens Coccidioides and their relatives.</title>
        <authorList>
            <person name="Sharpton T.J."/>
            <person name="Stajich J.E."/>
            <person name="Rounsley S.D."/>
            <person name="Gardner M.J."/>
            <person name="Wortman J.R."/>
            <person name="Jordar V.S."/>
            <person name="Maiti R."/>
            <person name="Kodira C.D."/>
            <person name="Neafsey D.E."/>
            <person name="Zeng Q."/>
            <person name="Hung C.-Y."/>
            <person name="McMahan C."/>
            <person name="Muszewska A."/>
            <person name="Grynberg M."/>
            <person name="Mandel M.A."/>
            <person name="Kellner E.M."/>
            <person name="Barker B.M."/>
            <person name="Galgiani J.N."/>
            <person name="Orbach M.J."/>
            <person name="Kirkland T.N."/>
            <person name="Cole G.T."/>
            <person name="Henn M.R."/>
            <person name="Birren B.W."/>
            <person name="Taylor J.W."/>
        </authorList>
    </citation>
    <scope>NUCLEOTIDE SEQUENCE [LARGE SCALE GENOMIC DNA]</scope>
    <source>
        <strain evidence="3">UAMH 1704</strain>
    </source>
</reference>
<evidence type="ECO:0000313" key="3">
    <source>
        <dbReference type="Proteomes" id="UP000002058"/>
    </source>
</evidence>
<dbReference type="PANTHER" id="PTHR28230:SF1">
    <property type="entry name" value="MITOCHONDRIAL IMPORT PROTEIN 2"/>
    <property type="match status" value="1"/>
</dbReference>
<evidence type="ECO:0000313" key="2">
    <source>
        <dbReference type="EMBL" id="EEP82742.1"/>
    </source>
</evidence>
<accession>C4JZK6</accession>
<feature type="compositionally biased region" description="Acidic residues" evidence="1">
    <location>
        <begin position="56"/>
        <end position="68"/>
    </location>
</feature>
<dbReference type="Pfam" id="PF19117">
    <property type="entry name" value="Mim2"/>
    <property type="match status" value="1"/>
</dbReference>
<dbReference type="EMBL" id="CH476619">
    <property type="protein sequence ID" value="EEP82742.1"/>
    <property type="molecule type" value="Genomic_DNA"/>
</dbReference>
<dbReference type="HOGENOM" id="CLU_136313_0_0_1"/>
<dbReference type="PANTHER" id="PTHR28230">
    <property type="entry name" value="CHROMOSOME 1, WHOLE GENOME SHOTGUN SEQUENCE"/>
    <property type="match status" value="1"/>
</dbReference>
<sequence>MSTFPPPPRIDITNSPSASSYMFASQLQHDSSEEDIASLPSSSASDSSLEDHISMYDEDDEDDESDAEAEWRESMRQLELLVTMVIIPFAGKFLGRKCAYWGWAKFMEWQYPFEAVIKDRSRPRKVAAAL</sequence>
<keyword evidence="3" id="KW-1185">Reference proteome</keyword>
<dbReference type="InterPro" id="IPR037652">
    <property type="entry name" value="Mim2"/>
</dbReference>
<organism evidence="2 3">
    <name type="scientific">Uncinocarpus reesii (strain UAMH 1704)</name>
    <dbReference type="NCBI Taxonomy" id="336963"/>
    <lineage>
        <taxon>Eukaryota</taxon>
        <taxon>Fungi</taxon>
        <taxon>Dikarya</taxon>
        <taxon>Ascomycota</taxon>
        <taxon>Pezizomycotina</taxon>
        <taxon>Eurotiomycetes</taxon>
        <taxon>Eurotiomycetidae</taxon>
        <taxon>Onygenales</taxon>
        <taxon>Onygenaceae</taxon>
        <taxon>Uncinocarpus</taxon>
    </lineage>
</organism>
<protein>
    <submittedName>
        <fullName evidence="2">Uncharacterized protein</fullName>
    </submittedName>
</protein>
<dbReference type="KEGG" id="ure:UREG_07607"/>
<dbReference type="InParanoid" id="C4JZK6"/>
<dbReference type="GO" id="GO:0070096">
    <property type="term" value="P:mitochondrial outer membrane translocase complex assembly"/>
    <property type="evidence" value="ECO:0007669"/>
    <property type="project" value="InterPro"/>
</dbReference>
<dbReference type="GeneID" id="8437860"/>
<dbReference type="STRING" id="336963.C4JZK6"/>